<keyword evidence="5" id="KW-1185">Reference proteome</keyword>
<dbReference type="PANTHER" id="PTHR32204">
    <property type="entry name" value="ATPASE RAVA"/>
    <property type="match status" value="1"/>
</dbReference>
<feature type="region of interest" description="Disordered" evidence="1">
    <location>
        <begin position="282"/>
        <end position="351"/>
    </location>
</feature>
<dbReference type="InterPro" id="IPR003593">
    <property type="entry name" value="AAA+_ATPase"/>
</dbReference>
<dbReference type="EMBL" id="CAUYUJ010019871">
    <property type="protein sequence ID" value="CAK0894270.1"/>
    <property type="molecule type" value="Genomic_DNA"/>
</dbReference>
<evidence type="ECO:0000313" key="5">
    <source>
        <dbReference type="Proteomes" id="UP001189429"/>
    </source>
</evidence>
<dbReference type="CDD" id="cd00009">
    <property type="entry name" value="AAA"/>
    <property type="match status" value="1"/>
</dbReference>
<protein>
    <recommendedName>
        <fullName evidence="3">AAA+ ATPase domain-containing protein</fullName>
    </recommendedName>
</protein>
<dbReference type="SMART" id="SM00382">
    <property type="entry name" value="AAA"/>
    <property type="match status" value="1"/>
</dbReference>
<dbReference type="InterPro" id="IPR001270">
    <property type="entry name" value="ClpA/B"/>
</dbReference>
<dbReference type="Proteomes" id="UP001189429">
    <property type="component" value="Unassembled WGS sequence"/>
</dbReference>
<organism evidence="4 5">
    <name type="scientific">Prorocentrum cordatum</name>
    <dbReference type="NCBI Taxonomy" id="2364126"/>
    <lineage>
        <taxon>Eukaryota</taxon>
        <taxon>Sar</taxon>
        <taxon>Alveolata</taxon>
        <taxon>Dinophyceae</taxon>
        <taxon>Prorocentrales</taxon>
        <taxon>Prorocentraceae</taxon>
        <taxon>Prorocentrum</taxon>
    </lineage>
</organism>
<accession>A0ABN9X4J4</accession>
<name>A0ABN9X4J4_9DINO</name>
<dbReference type="InterPro" id="IPR050513">
    <property type="entry name" value="RavA_ATPases"/>
</dbReference>
<dbReference type="Gene3D" id="3.40.50.300">
    <property type="entry name" value="P-loop containing nucleotide triphosphate hydrolases"/>
    <property type="match status" value="1"/>
</dbReference>
<dbReference type="InterPro" id="IPR045427">
    <property type="entry name" value="MoxR"/>
</dbReference>
<feature type="region of interest" description="Disordered" evidence="1">
    <location>
        <begin position="1"/>
        <end position="29"/>
    </location>
</feature>
<evidence type="ECO:0000259" key="3">
    <source>
        <dbReference type="SMART" id="SM00382"/>
    </source>
</evidence>
<reference evidence="4" key="1">
    <citation type="submission" date="2023-10" db="EMBL/GenBank/DDBJ databases">
        <authorList>
            <person name="Chen Y."/>
            <person name="Shah S."/>
            <person name="Dougan E. K."/>
            <person name="Thang M."/>
            <person name="Chan C."/>
        </authorList>
    </citation>
    <scope>NUCLEOTIDE SEQUENCE [LARGE SCALE GENOMIC DNA]</scope>
</reference>
<dbReference type="PANTHER" id="PTHR32204:SF0">
    <property type="entry name" value="ATPASE RAVA"/>
    <property type="match status" value="1"/>
</dbReference>
<proteinExistence type="predicted"/>
<gene>
    <name evidence="4" type="ORF">PCOR1329_LOCUS73349</name>
</gene>
<keyword evidence="2" id="KW-1133">Transmembrane helix</keyword>
<feature type="region of interest" description="Disordered" evidence="1">
    <location>
        <begin position="997"/>
        <end position="1023"/>
    </location>
</feature>
<dbReference type="SUPFAM" id="SSF52540">
    <property type="entry name" value="P-loop containing nucleoside triphosphate hydrolases"/>
    <property type="match status" value="1"/>
</dbReference>
<keyword evidence="2" id="KW-0472">Membrane</keyword>
<evidence type="ECO:0000256" key="2">
    <source>
        <dbReference type="SAM" id="Phobius"/>
    </source>
</evidence>
<feature type="domain" description="AAA+ ATPase" evidence="3">
    <location>
        <begin position="611"/>
        <end position="757"/>
    </location>
</feature>
<evidence type="ECO:0000313" key="4">
    <source>
        <dbReference type="EMBL" id="CAK0894270.1"/>
    </source>
</evidence>
<feature type="compositionally biased region" description="Low complexity" evidence="1">
    <location>
        <begin position="283"/>
        <end position="311"/>
    </location>
</feature>
<comment type="caution">
    <text evidence="4">The sequence shown here is derived from an EMBL/GenBank/DDBJ whole genome shotgun (WGS) entry which is preliminary data.</text>
</comment>
<dbReference type="InterPro" id="IPR041538">
    <property type="entry name" value="RavA-like_AAA_lid"/>
</dbReference>
<dbReference type="Pfam" id="PF20030">
    <property type="entry name" value="bpMoxR"/>
    <property type="match status" value="1"/>
</dbReference>
<evidence type="ECO:0000256" key="1">
    <source>
        <dbReference type="SAM" id="MobiDB-lite"/>
    </source>
</evidence>
<feature type="region of interest" description="Disordered" evidence="1">
    <location>
        <begin position="1080"/>
        <end position="1103"/>
    </location>
</feature>
<keyword evidence="2" id="KW-0812">Transmembrane</keyword>
<sequence length="1103" mass="115622">MASAPAFSQRRAPASQSAAQSRSVAAQGRRGPITGEIAVFAEPVPVHFDTISSLSVASLDYTLLVRAAKTHGVWKTKNGAHIRAVEVEDVSRKVILKEFGAVPRVLKGCAEGGLLIVQNFEVQEYEGELNLIPSVGSVIAKLPPNAIAPSAVTPSQLDIQLSTVKDIQGEPNALHSFAGAIRVAGDPITEKRASLDVMVGVQSGDGRPPQGIRLRLWDEMVGTFQRLGCKKGSSILVLDGKSWGGGIQAWPGTARIRLQELVVQVGGLLQEFADLDKLKEQGVKGSAGPGAAPPEGAKVGDAAGLGAGATEEAARSTPADPAGEGGPAAESDDGSGQKPEEPRAGRRTSRDVGWGRFSAAAASLGECREYSDGAEWIASFEATGSARPSSMPSAANVADVIAELAALRGNAGTAESRQEFADNRGVEMALVVAVMNVDVLVGVVVFVACAAVDVVLALLPLAVVVARLLFAGDMVAQSFAFGMAVSSAVVSSRFFKTAHERQRGLNVSLVRARVGAGAVDLPAGYKFPALCTRARGCGVAAELLEALVDRAARGRLEAWAQEGGEGEGAADAESGARQPLAPRIAAAAEALEEGLVQRSVEARALLLAAFCGEHVLLTGPPGTGKSLLARRLARLGGPGAGFFERLLTRFSVPEELFGPLSLRGLERDEYVRQTAGYLPSATPHHTVAFVDEIFKANSAILNTLLSIMSERVFDNGAGREPVPLRCLVAASNEPPESEELEALYDRFLFRLEVQPVTDDGVAQLIAAAVRPRAEATAPAAPLSVTTADAEAACAGAEGVEVPEEAVEILAGARRLLAGLDPPGVVSDRRLCQAARLLKVVAWTAGRGRVEAADCALLRHVLGATREESEQLWEWLVRQIPRARGRAVSAVLGGLLSRLERGAVAEEQLRLELGSIRASLGAQVQAAERQQRLLRGHCWLTPAEAEALCGRLDERLDDAAGCGARALMLEVARLEAAVELGRVAEYVAERRARGELRWGAGAPGESSGGAGAAAGEPSADETFSIGKHKGRKFSDIADEDVDYCSMVERKVEQGKFSGGTALDLQMRKFVAYVRGARGTSRVAASAAGRRPKRSLSRGACSRLG</sequence>
<feature type="transmembrane region" description="Helical" evidence="2">
    <location>
        <begin position="439"/>
        <end position="466"/>
    </location>
</feature>
<dbReference type="Pfam" id="PF17868">
    <property type="entry name" value="AAA_lid_8"/>
    <property type="match status" value="1"/>
</dbReference>
<dbReference type="InterPro" id="IPR027417">
    <property type="entry name" value="P-loop_NTPase"/>
</dbReference>
<dbReference type="PRINTS" id="PR00300">
    <property type="entry name" value="CLPPROTEASEA"/>
</dbReference>
<feature type="compositionally biased region" description="Basic and acidic residues" evidence="1">
    <location>
        <begin position="338"/>
        <end position="350"/>
    </location>
</feature>